<reference evidence="19 20" key="1">
    <citation type="submission" date="2018-05" db="EMBL/GenBank/DDBJ databases">
        <title>Evolution of GPA BGCs.</title>
        <authorList>
            <person name="Waglechner N."/>
            <person name="Wright G.D."/>
        </authorList>
    </citation>
    <scope>NUCLEOTIDE SEQUENCE [LARGE SCALE GENOMIC DNA]</scope>
    <source>
        <strain evidence="19 20">DSM 5908</strain>
    </source>
</reference>
<comment type="caution">
    <text evidence="19">The sequence shown here is derived from an EMBL/GenBank/DDBJ whole genome shotgun (WGS) entry which is preliminary data.</text>
</comment>
<evidence type="ECO:0000256" key="11">
    <source>
        <dbReference type="ARBA" id="ARBA00022827"/>
    </source>
</evidence>
<dbReference type="PANTHER" id="PTHR24305">
    <property type="entry name" value="CYTOCHROME P450"/>
    <property type="match status" value="1"/>
</dbReference>
<gene>
    <name evidence="19" type="ORF">DMA12_17370</name>
</gene>
<dbReference type="PANTHER" id="PTHR24305:SF166">
    <property type="entry name" value="CYTOCHROME P450 12A4, MITOCHONDRIAL-RELATED"/>
    <property type="match status" value="1"/>
</dbReference>
<dbReference type="OrthoDB" id="5290182at2"/>
<dbReference type="PRINTS" id="PR00385">
    <property type="entry name" value="P450"/>
</dbReference>
<dbReference type="InterPro" id="IPR002401">
    <property type="entry name" value="Cyt_P450_E_grp-I"/>
</dbReference>
<dbReference type="GO" id="GO:0004497">
    <property type="term" value="F:monooxygenase activity"/>
    <property type="evidence" value="ECO:0007669"/>
    <property type="project" value="UniProtKB-KW"/>
</dbReference>
<keyword evidence="14 16" id="KW-0408">Iron</keyword>
<evidence type="ECO:0000256" key="6">
    <source>
        <dbReference type="ARBA" id="ARBA00022448"/>
    </source>
</evidence>
<comment type="similarity">
    <text evidence="5 17">Belongs to the cytochrome P450 family.</text>
</comment>
<evidence type="ECO:0000256" key="1">
    <source>
        <dbReference type="ARBA" id="ARBA00001917"/>
    </source>
</evidence>
<dbReference type="Pfam" id="PF00067">
    <property type="entry name" value="p450"/>
    <property type="match status" value="1"/>
</dbReference>
<evidence type="ECO:0000256" key="2">
    <source>
        <dbReference type="ARBA" id="ARBA00001971"/>
    </source>
</evidence>
<evidence type="ECO:0000256" key="9">
    <source>
        <dbReference type="ARBA" id="ARBA00022643"/>
    </source>
</evidence>
<evidence type="ECO:0000256" key="7">
    <source>
        <dbReference type="ARBA" id="ARBA00022617"/>
    </source>
</evidence>
<comment type="cofactor">
    <cofactor evidence="1">
        <name>FMN</name>
        <dbReference type="ChEBI" id="CHEBI:58210"/>
    </cofactor>
</comment>
<dbReference type="AlphaFoldDB" id="A0A428WLP3"/>
<keyword evidence="12" id="KW-0521">NADP</keyword>
<evidence type="ECO:0000256" key="10">
    <source>
        <dbReference type="ARBA" id="ARBA00022723"/>
    </source>
</evidence>
<keyword evidence="9" id="KW-0288">FMN</keyword>
<dbReference type="PRINTS" id="PR00463">
    <property type="entry name" value="EP450I"/>
</dbReference>
<dbReference type="InterPro" id="IPR050121">
    <property type="entry name" value="Cytochrome_P450_monoxygenase"/>
</dbReference>
<dbReference type="InterPro" id="IPR036396">
    <property type="entry name" value="Cyt_P450_sf"/>
</dbReference>
<evidence type="ECO:0000313" key="19">
    <source>
        <dbReference type="EMBL" id="RSM43988.1"/>
    </source>
</evidence>
<dbReference type="GO" id="GO:0020037">
    <property type="term" value="F:heme binding"/>
    <property type="evidence" value="ECO:0007669"/>
    <property type="project" value="InterPro"/>
</dbReference>
<evidence type="ECO:0000256" key="15">
    <source>
        <dbReference type="ARBA" id="ARBA00023033"/>
    </source>
</evidence>
<keyword evidence="13 17" id="KW-0560">Oxidoreductase</keyword>
<accession>A0A428WLP3</accession>
<dbReference type="EMBL" id="QHHU01000022">
    <property type="protein sequence ID" value="RSM43988.1"/>
    <property type="molecule type" value="Genomic_DNA"/>
</dbReference>
<keyword evidence="8" id="KW-0285">Flavoprotein</keyword>
<dbReference type="GO" id="GO:0016705">
    <property type="term" value="F:oxidoreductase activity, acting on paired donors, with incorporation or reduction of molecular oxygen"/>
    <property type="evidence" value="ECO:0007669"/>
    <property type="project" value="InterPro"/>
</dbReference>
<dbReference type="FunFam" id="1.10.630.10:FF:000040">
    <property type="entry name" value="Bifunctional cytochrome P450/NADPH--P450 reductase"/>
    <property type="match status" value="1"/>
</dbReference>
<evidence type="ECO:0000256" key="4">
    <source>
        <dbReference type="ARBA" id="ARBA00010018"/>
    </source>
</evidence>
<feature type="binding site" description="axial binding residue" evidence="16">
    <location>
        <position position="401"/>
    </location>
    <ligand>
        <name>heme</name>
        <dbReference type="ChEBI" id="CHEBI:30413"/>
    </ligand>
    <ligandPart>
        <name>Fe</name>
        <dbReference type="ChEBI" id="CHEBI:18248"/>
    </ligandPart>
</feature>
<dbReference type="PROSITE" id="PS00086">
    <property type="entry name" value="CYTOCHROME_P450"/>
    <property type="match status" value="1"/>
</dbReference>
<evidence type="ECO:0000256" key="18">
    <source>
        <dbReference type="SAM" id="MobiDB-lite"/>
    </source>
</evidence>
<organism evidence="19 20">
    <name type="scientific">Amycolatopsis balhimycina DSM 5908</name>
    <dbReference type="NCBI Taxonomy" id="1081091"/>
    <lineage>
        <taxon>Bacteria</taxon>
        <taxon>Bacillati</taxon>
        <taxon>Actinomycetota</taxon>
        <taxon>Actinomycetes</taxon>
        <taxon>Pseudonocardiales</taxon>
        <taxon>Pseudonocardiaceae</taxon>
        <taxon>Amycolatopsis</taxon>
    </lineage>
</organism>
<dbReference type="CDD" id="cd11068">
    <property type="entry name" value="CYP120A1"/>
    <property type="match status" value="1"/>
</dbReference>
<dbReference type="Proteomes" id="UP000286716">
    <property type="component" value="Unassembled WGS sequence"/>
</dbReference>
<dbReference type="RefSeq" id="WP_020644388.1">
    <property type="nucleotide sequence ID" value="NZ_QHHU01000022.1"/>
</dbReference>
<dbReference type="GO" id="GO:0005506">
    <property type="term" value="F:iron ion binding"/>
    <property type="evidence" value="ECO:0007669"/>
    <property type="project" value="InterPro"/>
</dbReference>
<dbReference type="SUPFAM" id="SSF48264">
    <property type="entry name" value="Cytochrome P450"/>
    <property type="match status" value="1"/>
</dbReference>
<keyword evidence="7 16" id="KW-0349">Heme</keyword>
<keyword evidence="20" id="KW-1185">Reference proteome</keyword>
<dbReference type="Gene3D" id="1.10.630.10">
    <property type="entry name" value="Cytochrome P450"/>
    <property type="match status" value="1"/>
</dbReference>
<dbReference type="InterPro" id="IPR001128">
    <property type="entry name" value="Cyt_P450"/>
</dbReference>
<keyword evidence="15 17" id="KW-0503">Monooxygenase</keyword>
<evidence type="ECO:0000256" key="16">
    <source>
        <dbReference type="PIRSR" id="PIRSR602401-1"/>
    </source>
</evidence>
<comment type="cofactor">
    <cofactor evidence="3">
        <name>FAD</name>
        <dbReference type="ChEBI" id="CHEBI:57692"/>
    </cofactor>
</comment>
<proteinExistence type="inferred from homology"/>
<protein>
    <submittedName>
        <fullName evidence="19">Cytochrome P450</fullName>
    </submittedName>
</protein>
<evidence type="ECO:0000256" key="12">
    <source>
        <dbReference type="ARBA" id="ARBA00022857"/>
    </source>
</evidence>
<evidence type="ECO:0000256" key="14">
    <source>
        <dbReference type="ARBA" id="ARBA00023004"/>
    </source>
</evidence>
<feature type="region of interest" description="Disordered" evidence="18">
    <location>
        <begin position="1"/>
        <end position="20"/>
    </location>
</feature>
<sequence>MDTTGIPHRPGRLPVAGDLLGANPRTPLQDTVRLGKRLGPIFSRKFFDIEVVLVSGVGLVTELNDETKFGKHVGMGVENLRALGGDGLFTAHTHEPNWRLAHDVLQPAFSAEAMRRYHPVMLEAARELVAAWDAASGPVDVSADMTRLTLETIGRAGFGYRFGSFERAEPHPFVTAMIRALRYAQLQNAKLPFVRRAFAGSAAQNRADIATMTNLVDEVIAGRRRGGEESRDLLGLMLTEGHPVTGERLDPVNIRNQAITFVVAGHETTSGALSFALYYLTRHPELLAKARAEVDAVWGGREPAFSDVAKLRYVRRVLDEAMRLWPTAPGYSRQAREDVVLGGKYRMRKGDWVVVPLPLLHRDPAVWADPEVFDPDRFEPAAVKKRPAQAYKPFGTGERACIGRQFALHEAVLALGTVLQRYDFDVDPQYELKIVESLTLKPSGFTLWPRVRTPAGNVGALR</sequence>
<evidence type="ECO:0000256" key="5">
    <source>
        <dbReference type="ARBA" id="ARBA00010617"/>
    </source>
</evidence>
<evidence type="ECO:0000256" key="17">
    <source>
        <dbReference type="RuleBase" id="RU000461"/>
    </source>
</evidence>
<keyword evidence="10 16" id="KW-0479">Metal-binding</keyword>
<evidence type="ECO:0000256" key="8">
    <source>
        <dbReference type="ARBA" id="ARBA00022630"/>
    </source>
</evidence>
<evidence type="ECO:0000313" key="20">
    <source>
        <dbReference type="Proteomes" id="UP000286716"/>
    </source>
</evidence>
<name>A0A428WLP3_AMYBA</name>
<evidence type="ECO:0000256" key="3">
    <source>
        <dbReference type="ARBA" id="ARBA00001974"/>
    </source>
</evidence>
<comment type="cofactor">
    <cofactor evidence="2 16">
        <name>heme</name>
        <dbReference type="ChEBI" id="CHEBI:30413"/>
    </cofactor>
</comment>
<dbReference type="InterPro" id="IPR017972">
    <property type="entry name" value="Cyt_P450_CS"/>
</dbReference>
<comment type="similarity">
    <text evidence="4">In the N-terminal section; belongs to the cytochrome P450 family.</text>
</comment>
<keyword evidence="11" id="KW-0274">FAD</keyword>
<keyword evidence="6" id="KW-0813">Transport</keyword>
<evidence type="ECO:0000256" key="13">
    <source>
        <dbReference type="ARBA" id="ARBA00023002"/>
    </source>
</evidence>